<dbReference type="GO" id="GO:0003697">
    <property type="term" value="F:single-stranded DNA binding"/>
    <property type="evidence" value="ECO:0007669"/>
    <property type="project" value="TreeGrafter"/>
</dbReference>
<sequence length="441" mass="46850">MAATLLAEIQALGARDKAFCRRGGYLSVEQLLSEPPLELAKRLGVSDEHARHIRGTVQRAAAPAPVCVYDLVEGGSGALVPGTPREDEIEAFGEEEAAPYVSFLPSGSSVLDACLGGGYARGMISELIGESSSGKTQLLLHTAVYNALALGTPASVVRGGEGEGVALISTQGRSAARHMVHRMVQMAHEMLHEGYVQLDIPPDTLPALVEQGVSIMLRNVSIACAFTFESAQHVLCYTLPGLVARRRAQGVACIQLVVVDSIPPLLQEDSLEADPMPGGSAAHSIRAARLHALSEWLKRLAAAPRACEAIAVLVANHVSDAFDHDKAMVRHAYAQGELPRWNAPSRRIVDPAHLLPLPYAAQAAHFSGLLASVPHDGALPQDADLKTAQLGLVWANCVNARYLVAHAADDARRFAVVFSPTAPSGEVRFTITPRGLYTYAS</sequence>
<dbReference type="GO" id="GO:0042148">
    <property type="term" value="P:DNA strand invasion"/>
    <property type="evidence" value="ECO:0007669"/>
    <property type="project" value="TreeGrafter"/>
</dbReference>
<name>A0AAF0F7Y2_9BASI</name>
<dbReference type="SUPFAM" id="SSF52540">
    <property type="entry name" value="P-loop containing nucleoside triphosphate hydrolases"/>
    <property type="match status" value="1"/>
</dbReference>
<keyword evidence="3" id="KW-1185">Reference proteome</keyword>
<proteinExistence type="predicted"/>
<evidence type="ECO:0000313" key="3">
    <source>
        <dbReference type="Proteomes" id="UP001217754"/>
    </source>
</evidence>
<dbReference type="GeneID" id="85228014"/>
<protein>
    <submittedName>
        <fullName evidence="2">DNA repair protein rhp57</fullName>
    </submittedName>
</protein>
<dbReference type="GO" id="GO:0000730">
    <property type="term" value="P:DNA recombinase assembly"/>
    <property type="evidence" value="ECO:0007669"/>
    <property type="project" value="TreeGrafter"/>
</dbReference>
<organism evidence="2 3">
    <name type="scientific">Malassezia japonica</name>
    <dbReference type="NCBI Taxonomy" id="223818"/>
    <lineage>
        <taxon>Eukaryota</taxon>
        <taxon>Fungi</taxon>
        <taxon>Dikarya</taxon>
        <taxon>Basidiomycota</taxon>
        <taxon>Ustilaginomycotina</taxon>
        <taxon>Malasseziomycetes</taxon>
        <taxon>Malasseziales</taxon>
        <taxon>Malasseziaceae</taxon>
        <taxon>Malassezia</taxon>
    </lineage>
</organism>
<dbReference type="PANTHER" id="PTHR22942:SF66">
    <property type="entry name" value="RE19845P"/>
    <property type="match status" value="1"/>
</dbReference>
<dbReference type="Gene3D" id="3.40.50.300">
    <property type="entry name" value="P-loop containing nucleotide triphosphate hydrolases"/>
    <property type="match status" value="1"/>
</dbReference>
<dbReference type="InterPro" id="IPR027417">
    <property type="entry name" value="P-loop_NTPase"/>
</dbReference>
<gene>
    <name evidence="2" type="primary">rhp57</name>
    <name evidence="2" type="ORF">MJAP1_004363</name>
</gene>
<dbReference type="PANTHER" id="PTHR22942">
    <property type="entry name" value="RECA/RAD51/RADA DNA STRAND-PAIRING FAMILY MEMBER"/>
    <property type="match status" value="1"/>
</dbReference>
<dbReference type="InterPro" id="IPR013632">
    <property type="entry name" value="Rad51_C"/>
</dbReference>
<feature type="domain" description="Rad51-like C-terminal" evidence="1">
    <location>
        <begin position="104"/>
        <end position="175"/>
    </location>
</feature>
<accession>A0AAF0F7Y2</accession>
<reference evidence="2" key="1">
    <citation type="submission" date="2023-03" db="EMBL/GenBank/DDBJ databases">
        <title>Mating type loci evolution in Malassezia.</title>
        <authorList>
            <person name="Coelho M.A."/>
        </authorList>
    </citation>
    <scope>NUCLEOTIDE SEQUENCE</scope>
    <source>
        <strain evidence="2">CBS 9431</strain>
    </source>
</reference>
<dbReference type="AlphaFoldDB" id="A0AAF0F7Y2"/>
<dbReference type="GO" id="GO:0000150">
    <property type="term" value="F:DNA strand exchange activity"/>
    <property type="evidence" value="ECO:0007669"/>
    <property type="project" value="TreeGrafter"/>
</dbReference>
<evidence type="ECO:0000259" key="1">
    <source>
        <dbReference type="Pfam" id="PF08423"/>
    </source>
</evidence>
<dbReference type="EMBL" id="CP119966">
    <property type="protein sequence ID" value="WFD41366.1"/>
    <property type="molecule type" value="Genomic_DNA"/>
</dbReference>
<dbReference type="GO" id="GO:0006312">
    <property type="term" value="P:mitotic recombination"/>
    <property type="evidence" value="ECO:0007669"/>
    <property type="project" value="TreeGrafter"/>
</dbReference>
<evidence type="ECO:0000313" key="2">
    <source>
        <dbReference type="EMBL" id="WFD41366.1"/>
    </source>
</evidence>
<dbReference type="GO" id="GO:0008094">
    <property type="term" value="F:ATP-dependent activity, acting on DNA"/>
    <property type="evidence" value="ECO:0007669"/>
    <property type="project" value="TreeGrafter"/>
</dbReference>
<dbReference type="RefSeq" id="XP_060124263.1">
    <property type="nucleotide sequence ID" value="XM_060268280.1"/>
</dbReference>
<dbReference type="Pfam" id="PF08423">
    <property type="entry name" value="Rad51"/>
    <property type="match status" value="1"/>
</dbReference>
<dbReference type="Proteomes" id="UP001217754">
    <property type="component" value="Chromosome 9"/>
</dbReference>
<dbReference type="GO" id="GO:0003690">
    <property type="term" value="F:double-stranded DNA binding"/>
    <property type="evidence" value="ECO:0007669"/>
    <property type="project" value="TreeGrafter"/>
</dbReference>